<reference evidence="1" key="1">
    <citation type="journal article" date="2020" name="Stud. Mycol.">
        <title>101 Dothideomycetes genomes: a test case for predicting lifestyles and emergence of pathogens.</title>
        <authorList>
            <person name="Haridas S."/>
            <person name="Albert R."/>
            <person name="Binder M."/>
            <person name="Bloem J."/>
            <person name="Labutti K."/>
            <person name="Salamov A."/>
            <person name="Andreopoulos B."/>
            <person name="Baker S."/>
            <person name="Barry K."/>
            <person name="Bills G."/>
            <person name="Bluhm B."/>
            <person name="Cannon C."/>
            <person name="Castanera R."/>
            <person name="Culley D."/>
            <person name="Daum C."/>
            <person name="Ezra D."/>
            <person name="Gonzalez J."/>
            <person name="Henrissat B."/>
            <person name="Kuo A."/>
            <person name="Liang C."/>
            <person name="Lipzen A."/>
            <person name="Lutzoni F."/>
            <person name="Magnuson J."/>
            <person name="Mondo S."/>
            <person name="Nolan M."/>
            <person name="Ohm R."/>
            <person name="Pangilinan J."/>
            <person name="Park H.-J."/>
            <person name="Ramirez L."/>
            <person name="Alfaro M."/>
            <person name="Sun H."/>
            <person name="Tritt A."/>
            <person name="Yoshinaga Y."/>
            <person name="Zwiers L.-H."/>
            <person name="Turgeon B."/>
            <person name="Goodwin S."/>
            <person name="Spatafora J."/>
            <person name="Crous P."/>
            <person name="Grigoriev I."/>
        </authorList>
    </citation>
    <scope>NUCLEOTIDE SEQUENCE</scope>
    <source>
        <strain evidence="1">ATCC 200398</strain>
    </source>
</reference>
<dbReference type="Proteomes" id="UP000799755">
    <property type="component" value="Unassembled WGS sequence"/>
</dbReference>
<proteinExistence type="predicted"/>
<dbReference type="EMBL" id="MU003496">
    <property type="protein sequence ID" value="KAF2475357.1"/>
    <property type="molecule type" value="Genomic_DNA"/>
</dbReference>
<keyword evidence="2" id="KW-1185">Reference proteome</keyword>
<organism evidence="1 2">
    <name type="scientific">Lindgomyces ingoldianus</name>
    <dbReference type="NCBI Taxonomy" id="673940"/>
    <lineage>
        <taxon>Eukaryota</taxon>
        <taxon>Fungi</taxon>
        <taxon>Dikarya</taxon>
        <taxon>Ascomycota</taxon>
        <taxon>Pezizomycotina</taxon>
        <taxon>Dothideomycetes</taxon>
        <taxon>Pleosporomycetidae</taxon>
        <taxon>Pleosporales</taxon>
        <taxon>Lindgomycetaceae</taxon>
        <taxon>Lindgomyces</taxon>
    </lineage>
</organism>
<gene>
    <name evidence="1" type="ORF">BDR25DRAFT_301068</name>
</gene>
<sequence>MKFTLAIASTLFATAITAAPRIQKTRQVIFPDITVSVINDQTGLSAAVTVPSDGTVFPIPMLFGGTALDNNGNILASSAQLVTFVENVFCSFNKGDLIIPINGKDKTFADLDGNKDAATPILLNEFTFQCQV</sequence>
<evidence type="ECO:0000313" key="2">
    <source>
        <dbReference type="Proteomes" id="UP000799755"/>
    </source>
</evidence>
<name>A0ACB6RAK0_9PLEO</name>
<accession>A0ACB6RAK0</accession>
<protein>
    <submittedName>
        <fullName evidence="1">Uncharacterized protein</fullName>
    </submittedName>
</protein>
<evidence type="ECO:0000313" key="1">
    <source>
        <dbReference type="EMBL" id="KAF2475357.1"/>
    </source>
</evidence>
<comment type="caution">
    <text evidence="1">The sequence shown here is derived from an EMBL/GenBank/DDBJ whole genome shotgun (WGS) entry which is preliminary data.</text>
</comment>